<name>A0A8J2PI98_9HEXA</name>
<protein>
    <submittedName>
        <fullName evidence="3">Uncharacterized protein</fullName>
    </submittedName>
</protein>
<dbReference type="EMBL" id="CAJVCH010330309">
    <property type="protein sequence ID" value="CAG7787004.1"/>
    <property type="molecule type" value="Genomic_DNA"/>
</dbReference>
<sequence length="338" mass="37745">MSQKYCRWPSEFPGNFEQDLSSVLRISPVTITDILDYICEDASKMLPKKFDALNQPRPVLHKYSAEQVEVIYHRRTGDEVVSKPTKVPSELVKTTPKRNSKKKISISAPNSASTDVSNQITNGKSNGNSAVIPLDLNHTTIQETSSLNVENCSRKIIPDEASDAVQHPPVINSNSSQTILNSMDVENESLVEASNSHEMINTDCANSFLLNRVNELTQLVSKIIVDMSEMQSKLQKLENDNLEMVRNNHILRQEYMNHIRTNSLVALEMKRLKNLVNKSETFKTEQDVDALLTRAKFSRVGKENGMCSMKRSSGTTIKPGSLSSCKSDIKEIQGDASS</sequence>
<evidence type="ECO:0000313" key="3">
    <source>
        <dbReference type="EMBL" id="CAG7787004.1"/>
    </source>
</evidence>
<proteinExistence type="predicted"/>
<feature type="compositionally biased region" description="Basic and acidic residues" evidence="2">
    <location>
        <begin position="327"/>
        <end position="338"/>
    </location>
</feature>
<gene>
    <name evidence="3" type="ORF">AFUS01_LOCUS25538</name>
</gene>
<feature type="compositionally biased region" description="Polar residues" evidence="2">
    <location>
        <begin position="107"/>
        <end position="122"/>
    </location>
</feature>
<feature type="coiled-coil region" evidence="1">
    <location>
        <begin position="220"/>
        <end position="254"/>
    </location>
</feature>
<feature type="region of interest" description="Disordered" evidence="2">
    <location>
        <begin position="308"/>
        <end position="338"/>
    </location>
</feature>
<organism evidence="3 4">
    <name type="scientific">Allacma fusca</name>
    <dbReference type="NCBI Taxonomy" id="39272"/>
    <lineage>
        <taxon>Eukaryota</taxon>
        <taxon>Metazoa</taxon>
        <taxon>Ecdysozoa</taxon>
        <taxon>Arthropoda</taxon>
        <taxon>Hexapoda</taxon>
        <taxon>Collembola</taxon>
        <taxon>Symphypleona</taxon>
        <taxon>Sminthuridae</taxon>
        <taxon>Allacma</taxon>
    </lineage>
</organism>
<accession>A0A8J2PI98</accession>
<keyword evidence="1" id="KW-0175">Coiled coil</keyword>
<reference evidence="3" key="1">
    <citation type="submission" date="2021-06" db="EMBL/GenBank/DDBJ databases">
        <authorList>
            <person name="Hodson N. C."/>
            <person name="Mongue J. A."/>
            <person name="Jaron S. K."/>
        </authorList>
    </citation>
    <scope>NUCLEOTIDE SEQUENCE</scope>
</reference>
<feature type="compositionally biased region" description="Polar residues" evidence="2">
    <location>
        <begin position="310"/>
        <end position="326"/>
    </location>
</feature>
<evidence type="ECO:0000256" key="1">
    <source>
        <dbReference type="SAM" id="Coils"/>
    </source>
</evidence>
<dbReference type="AlphaFoldDB" id="A0A8J2PI98"/>
<comment type="caution">
    <text evidence="3">The sequence shown here is derived from an EMBL/GenBank/DDBJ whole genome shotgun (WGS) entry which is preliminary data.</text>
</comment>
<feature type="compositionally biased region" description="Basic residues" evidence="2">
    <location>
        <begin position="95"/>
        <end position="104"/>
    </location>
</feature>
<feature type="region of interest" description="Disordered" evidence="2">
    <location>
        <begin position="91"/>
        <end position="122"/>
    </location>
</feature>
<dbReference type="Proteomes" id="UP000708208">
    <property type="component" value="Unassembled WGS sequence"/>
</dbReference>
<evidence type="ECO:0000256" key="2">
    <source>
        <dbReference type="SAM" id="MobiDB-lite"/>
    </source>
</evidence>
<keyword evidence="4" id="KW-1185">Reference proteome</keyword>
<evidence type="ECO:0000313" key="4">
    <source>
        <dbReference type="Proteomes" id="UP000708208"/>
    </source>
</evidence>